<feature type="active site" evidence="4">
    <location>
        <position position="14"/>
    </location>
</feature>
<keyword evidence="1 4" id="KW-0378">Hydrolase</keyword>
<evidence type="ECO:0000313" key="6">
    <source>
        <dbReference type="EMBL" id="CUX64839.1"/>
    </source>
</evidence>
<sequence length="192" mass="20423">MKDNPNGAIIIGASAGALEALSMILPPLPATYPYPIFVVVHLPPNKRSVLAAIFDLKCQLRAIEAEDKEPVEAGFIYFAPPNYHLSLEGRTHVALSSEEEVLFSRPSIDVAFESAADAWGSQLTAIVLTGANHDGSQGLSAVVRSGGTAIVQDPSEAFARAMPEAAIRACPSAQVLTLSKISTYLQNIENEH</sequence>
<evidence type="ECO:0000256" key="4">
    <source>
        <dbReference type="PROSITE-ProRule" id="PRU00050"/>
    </source>
</evidence>
<dbReference type="Pfam" id="PF01339">
    <property type="entry name" value="CheB_methylest"/>
    <property type="match status" value="1"/>
</dbReference>
<proteinExistence type="predicted"/>
<keyword evidence="4" id="KW-0145">Chemotaxis</keyword>
<dbReference type="STRING" id="1183432.AGR3A_pa50024"/>
<comment type="catalytic activity">
    <reaction evidence="3">
        <text>[protein]-L-glutamate 5-O-methyl ester + H2O = L-glutamyl-[protein] + methanol + H(+)</text>
        <dbReference type="Rhea" id="RHEA:23236"/>
        <dbReference type="Rhea" id="RHEA-COMP:10208"/>
        <dbReference type="Rhea" id="RHEA-COMP:10311"/>
        <dbReference type="ChEBI" id="CHEBI:15377"/>
        <dbReference type="ChEBI" id="CHEBI:15378"/>
        <dbReference type="ChEBI" id="CHEBI:17790"/>
        <dbReference type="ChEBI" id="CHEBI:29973"/>
        <dbReference type="ChEBI" id="CHEBI:82795"/>
        <dbReference type="EC" id="3.1.1.61"/>
    </reaction>
</comment>
<dbReference type="Gene3D" id="3.40.50.180">
    <property type="entry name" value="Methylesterase CheB, C-terminal domain"/>
    <property type="match status" value="1"/>
</dbReference>
<dbReference type="EC" id="3.1.1.61" evidence="2"/>
<evidence type="ECO:0000313" key="7">
    <source>
        <dbReference type="Proteomes" id="UP000191988"/>
    </source>
</evidence>
<dbReference type="GO" id="GO:0005737">
    <property type="term" value="C:cytoplasm"/>
    <property type="evidence" value="ECO:0007669"/>
    <property type="project" value="InterPro"/>
</dbReference>
<evidence type="ECO:0000259" key="5">
    <source>
        <dbReference type="PROSITE" id="PS50122"/>
    </source>
</evidence>
<evidence type="ECO:0000256" key="1">
    <source>
        <dbReference type="ARBA" id="ARBA00022801"/>
    </source>
</evidence>
<dbReference type="SUPFAM" id="SSF52738">
    <property type="entry name" value="Methylesterase CheB, C-terminal domain"/>
    <property type="match status" value="1"/>
</dbReference>
<dbReference type="PROSITE" id="PS50122">
    <property type="entry name" value="CHEB"/>
    <property type="match status" value="1"/>
</dbReference>
<dbReference type="GO" id="GO:0000156">
    <property type="term" value="F:phosphorelay response regulator activity"/>
    <property type="evidence" value="ECO:0007669"/>
    <property type="project" value="InterPro"/>
</dbReference>
<accession>A0A1S7S9G4</accession>
<organism evidence="6 7">
    <name type="scientific">Agrobacterium tomkonis CFBP 6623</name>
    <dbReference type="NCBI Taxonomy" id="1183432"/>
    <lineage>
        <taxon>Bacteria</taxon>
        <taxon>Pseudomonadati</taxon>
        <taxon>Pseudomonadota</taxon>
        <taxon>Alphaproteobacteria</taxon>
        <taxon>Hyphomicrobiales</taxon>
        <taxon>Rhizobiaceae</taxon>
        <taxon>Rhizobium/Agrobacterium group</taxon>
        <taxon>Agrobacterium</taxon>
        <taxon>Agrobacterium tumefaciens complex</taxon>
    </lineage>
</organism>
<dbReference type="PANTHER" id="PTHR42872">
    <property type="entry name" value="PROTEIN-GLUTAMATE METHYLESTERASE/PROTEIN-GLUTAMINE GLUTAMINASE"/>
    <property type="match status" value="1"/>
</dbReference>
<evidence type="ECO:0000256" key="3">
    <source>
        <dbReference type="ARBA" id="ARBA00048267"/>
    </source>
</evidence>
<dbReference type="CDD" id="cd16433">
    <property type="entry name" value="CheB"/>
    <property type="match status" value="1"/>
</dbReference>
<dbReference type="Proteomes" id="UP000191988">
    <property type="component" value="Unassembled WGS sequence"/>
</dbReference>
<evidence type="ECO:0000256" key="2">
    <source>
        <dbReference type="ARBA" id="ARBA00039140"/>
    </source>
</evidence>
<dbReference type="EMBL" id="FBWK01000069">
    <property type="protein sequence ID" value="CUX64839.1"/>
    <property type="molecule type" value="Genomic_DNA"/>
</dbReference>
<dbReference type="InterPro" id="IPR035909">
    <property type="entry name" value="CheB_C"/>
</dbReference>
<feature type="domain" description="CheB-type methylesterase" evidence="5">
    <location>
        <begin position="5"/>
        <end position="185"/>
    </location>
</feature>
<name>A0A1S7S9G4_9HYPH</name>
<reference evidence="7" key="1">
    <citation type="submission" date="2016-01" db="EMBL/GenBank/DDBJ databases">
        <authorList>
            <person name="Regsiter A."/>
            <person name="william w."/>
        </authorList>
    </citation>
    <scope>NUCLEOTIDE SEQUENCE [LARGE SCALE GENOMIC DNA]</scope>
    <source>
        <strain evidence="7">CFBP 6623</strain>
    </source>
</reference>
<dbReference type="PANTHER" id="PTHR42872:SF6">
    <property type="entry name" value="PROTEIN-GLUTAMATE METHYLESTERASE_PROTEIN-GLUTAMINE GLUTAMINASE"/>
    <property type="match status" value="1"/>
</dbReference>
<gene>
    <name evidence="6" type="primary">cheB</name>
    <name evidence="6" type="ORF">AGR3A_pa50024</name>
</gene>
<dbReference type="GO" id="GO:0008984">
    <property type="term" value="F:protein-glutamate methylesterase activity"/>
    <property type="evidence" value="ECO:0007669"/>
    <property type="project" value="UniProtKB-EC"/>
</dbReference>
<feature type="active site" evidence="4">
    <location>
        <position position="134"/>
    </location>
</feature>
<dbReference type="AlphaFoldDB" id="A0A1S7S9G4"/>
<keyword evidence="7" id="KW-1185">Reference proteome</keyword>
<feature type="active site" evidence="4">
    <location>
        <position position="41"/>
    </location>
</feature>
<dbReference type="RefSeq" id="WP_072492897.1">
    <property type="nucleotide sequence ID" value="NZ_LT009725.1"/>
</dbReference>
<protein>
    <recommendedName>
        <fullName evidence="2">protein-glutamate methylesterase</fullName>
        <ecNumber evidence="2">3.1.1.61</ecNumber>
    </recommendedName>
</protein>
<dbReference type="InterPro" id="IPR000673">
    <property type="entry name" value="Sig_transdc_resp-reg_Me-estase"/>
</dbReference>
<dbReference type="GO" id="GO:0006935">
    <property type="term" value="P:chemotaxis"/>
    <property type="evidence" value="ECO:0007669"/>
    <property type="project" value="UniProtKB-UniRule"/>
</dbReference>